<accession>A0A1Q9D835</accession>
<reference evidence="1 2" key="1">
    <citation type="submission" date="2016-02" db="EMBL/GenBank/DDBJ databases">
        <title>Genome analysis of coral dinoflagellate symbionts highlights evolutionary adaptations to a symbiotic lifestyle.</title>
        <authorList>
            <person name="Aranda M."/>
            <person name="Li Y."/>
            <person name="Liew Y.J."/>
            <person name="Baumgarten S."/>
            <person name="Simakov O."/>
            <person name="Wilson M."/>
            <person name="Piel J."/>
            <person name="Ashoor H."/>
            <person name="Bougouffa S."/>
            <person name="Bajic V.B."/>
            <person name="Ryu T."/>
            <person name="Ravasi T."/>
            <person name="Bayer T."/>
            <person name="Micklem G."/>
            <person name="Kim H."/>
            <person name="Bhak J."/>
            <person name="Lajeunesse T.C."/>
            <person name="Voolstra C.R."/>
        </authorList>
    </citation>
    <scope>NUCLEOTIDE SEQUENCE [LARGE SCALE GENOMIC DNA]</scope>
    <source>
        <strain evidence="1 2">CCMP2467</strain>
    </source>
</reference>
<dbReference type="OrthoDB" id="2288928at2759"/>
<gene>
    <name evidence="1" type="ORF">AK812_SmicGene27051</name>
</gene>
<organism evidence="1 2">
    <name type="scientific">Symbiodinium microadriaticum</name>
    <name type="common">Dinoflagellate</name>
    <name type="synonym">Zooxanthella microadriatica</name>
    <dbReference type="NCBI Taxonomy" id="2951"/>
    <lineage>
        <taxon>Eukaryota</taxon>
        <taxon>Sar</taxon>
        <taxon>Alveolata</taxon>
        <taxon>Dinophyceae</taxon>
        <taxon>Suessiales</taxon>
        <taxon>Symbiodiniaceae</taxon>
        <taxon>Symbiodinium</taxon>
    </lineage>
</organism>
<name>A0A1Q9D835_SYMMI</name>
<dbReference type="Proteomes" id="UP000186817">
    <property type="component" value="Unassembled WGS sequence"/>
</dbReference>
<proteinExistence type="predicted"/>
<comment type="caution">
    <text evidence="1">The sequence shown here is derived from an EMBL/GenBank/DDBJ whole genome shotgun (WGS) entry which is preliminary data.</text>
</comment>
<dbReference type="AlphaFoldDB" id="A0A1Q9D835"/>
<dbReference type="EMBL" id="LSRX01000673">
    <property type="protein sequence ID" value="OLP91277.1"/>
    <property type="molecule type" value="Genomic_DNA"/>
</dbReference>
<evidence type="ECO:0000313" key="1">
    <source>
        <dbReference type="EMBL" id="OLP91277.1"/>
    </source>
</evidence>
<evidence type="ECO:0000313" key="2">
    <source>
        <dbReference type="Proteomes" id="UP000186817"/>
    </source>
</evidence>
<sequence>MATPLLSLETQEHCFDTQFHPREPILAAATITGEVELHRFDLEASTAERVRLIQSHKKSCRTAKFVNSIGDYSGFYDSRYGNQSFDF</sequence>
<protein>
    <submittedName>
        <fullName evidence="1">Uncharacterized protein</fullName>
    </submittedName>
</protein>
<keyword evidence="2" id="KW-1185">Reference proteome</keyword>